<dbReference type="AlphaFoldDB" id="A0ABD4PG12"/>
<evidence type="ECO:0000313" key="1">
    <source>
        <dbReference type="EMBL" id="MBL6237020.1"/>
    </source>
</evidence>
<feature type="non-terminal residue" evidence="1">
    <location>
        <position position="58"/>
    </location>
</feature>
<gene>
    <name evidence="1" type="ORF">JNA65_24490</name>
</gene>
<protein>
    <submittedName>
        <fullName evidence="1">ShlB/FhaC/HecB family hemolysin secretion/activation protein</fullName>
    </submittedName>
</protein>
<dbReference type="EMBL" id="JAETYZ010000050">
    <property type="protein sequence ID" value="MBL6237020.1"/>
    <property type="molecule type" value="Genomic_DNA"/>
</dbReference>
<reference evidence="1 2" key="1">
    <citation type="submission" date="2021-01" db="EMBL/GenBank/DDBJ databases">
        <title>Genomes of Escherichia coli STEC strains from raw meat-based diets for companion animals.</title>
        <authorList>
            <person name="Stevens M.J.A."/>
            <person name="Stephan R."/>
        </authorList>
    </citation>
    <scope>NUCLEOTIDE SEQUENCE [LARGE SCALE GENOMIC DNA]</scope>
    <source>
        <strain evidence="1 2">LSC1-58</strain>
    </source>
</reference>
<name>A0ABD4PG12_ECOLX</name>
<dbReference type="Proteomes" id="UP000615017">
    <property type="component" value="Unassembled WGS sequence"/>
</dbReference>
<organism evidence="1 2">
    <name type="scientific">Escherichia coli</name>
    <dbReference type="NCBI Taxonomy" id="562"/>
    <lineage>
        <taxon>Bacteria</taxon>
        <taxon>Pseudomonadati</taxon>
        <taxon>Pseudomonadota</taxon>
        <taxon>Gammaproteobacteria</taxon>
        <taxon>Enterobacterales</taxon>
        <taxon>Enterobacteriaceae</taxon>
        <taxon>Escherichia</taxon>
    </lineage>
</organism>
<comment type="caution">
    <text evidence="1">The sequence shown here is derived from an EMBL/GenBank/DDBJ whole genome shotgun (WGS) entry which is preliminary data.</text>
</comment>
<proteinExistence type="predicted"/>
<accession>A0ABD4PG12</accession>
<sequence>MPALLLPSYLQAADTRHNGNDPFIIQQQRQEALEQQLTPSAPDVRLSAPGSFAHKINF</sequence>
<evidence type="ECO:0000313" key="2">
    <source>
        <dbReference type="Proteomes" id="UP000615017"/>
    </source>
</evidence>